<evidence type="ECO:0000313" key="2">
    <source>
        <dbReference type="Proteomes" id="UP000288388"/>
    </source>
</evidence>
<comment type="caution">
    <text evidence="1">The sequence shown here is derived from an EMBL/GenBank/DDBJ whole genome shotgun (WGS) entry which is preliminary data.</text>
</comment>
<accession>A0A437UND2</accession>
<proteinExistence type="predicted"/>
<dbReference type="InterPro" id="IPR013324">
    <property type="entry name" value="RNA_pol_sigma_r3/r4-like"/>
</dbReference>
<gene>
    <name evidence="1" type="ORF">EK398_09955</name>
</gene>
<dbReference type="EMBL" id="RYZS01000001">
    <property type="protein sequence ID" value="RVU95127.1"/>
    <property type="molecule type" value="Genomic_DNA"/>
</dbReference>
<reference evidence="1 2" key="1">
    <citation type="submission" date="2018-12" db="EMBL/GenBank/DDBJ databases">
        <title>A novel vanA-carrying plasmid in a clinical isolate of Enterococcus avium.</title>
        <authorList>
            <person name="Bernasconi O.J."/>
            <person name="Luzzaro F."/>
            <person name="Endimiani A."/>
        </authorList>
    </citation>
    <scope>NUCLEOTIDE SEQUENCE [LARGE SCALE GENOMIC DNA]</scope>
    <source>
        <strain evidence="1 2">LC0559/18</strain>
    </source>
</reference>
<evidence type="ECO:0000313" key="1">
    <source>
        <dbReference type="EMBL" id="RVU95127.1"/>
    </source>
</evidence>
<name>A0A437UND2_ENTAV</name>
<organism evidence="1 2">
    <name type="scientific">Enterococcus avium</name>
    <name type="common">Streptococcus avium</name>
    <dbReference type="NCBI Taxonomy" id="33945"/>
    <lineage>
        <taxon>Bacteria</taxon>
        <taxon>Bacillati</taxon>
        <taxon>Bacillota</taxon>
        <taxon>Bacilli</taxon>
        <taxon>Lactobacillales</taxon>
        <taxon>Enterococcaceae</taxon>
        <taxon>Enterococcus</taxon>
    </lineage>
</organism>
<sequence length="130" mass="15270">MSLNSEKIEGKLILFFKKVINNAATNYYKKKNRYQIYEFSSDNFDNDSLIELANDSSKLVVIVMGMPLFIEDEVLAMRIEKLNLREKYILREKFILGKTDREIGEDLGISRQGVTNLKHRMYKKIRDAIK</sequence>
<dbReference type="AlphaFoldDB" id="A0A437UND2"/>
<dbReference type="Gene3D" id="1.20.140.160">
    <property type="match status" value="1"/>
</dbReference>
<protein>
    <submittedName>
        <fullName evidence="1">Sigma-70 family RNA polymerase sigma factor</fullName>
    </submittedName>
</protein>
<dbReference type="Proteomes" id="UP000288388">
    <property type="component" value="Unassembled WGS sequence"/>
</dbReference>
<dbReference type="RefSeq" id="WP_127978982.1">
    <property type="nucleotide sequence ID" value="NZ_JARPVY010000008.1"/>
</dbReference>
<dbReference type="SUPFAM" id="SSF88659">
    <property type="entry name" value="Sigma3 and sigma4 domains of RNA polymerase sigma factors"/>
    <property type="match status" value="1"/>
</dbReference>